<evidence type="ECO:0000313" key="1">
    <source>
        <dbReference type="EMBL" id="TWB82706.1"/>
    </source>
</evidence>
<dbReference type="InterPro" id="IPR025562">
    <property type="entry name" value="Tae4"/>
</dbReference>
<gene>
    <name evidence="1" type="ORF">FBZ87_101416</name>
</gene>
<dbReference type="RefSeq" id="WP_186454520.1">
    <property type="nucleotide sequence ID" value="NZ_VITV01000001.1"/>
</dbReference>
<evidence type="ECO:0000313" key="2">
    <source>
        <dbReference type="Proteomes" id="UP000320516"/>
    </source>
</evidence>
<name>A0A560KHL0_9PROT</name>
<comment type="caution">
    <text evidence="1">The sequence shown here is derived from an EMBL/GenBank/DDBJ whole genome shotgun (WGS) entry which is preliminary data.</text>
</comment>
<accession>A0A560KHL0</accession>
<dbReference type="AlphaFoldDB" id="A0A560KHL0"/>
<dbReference type="Pfam" id="PF14113">
    <property type="entry name" value="Tae4"/>
    <property type="match status" value="1"/>
</dbReference>
<reference evidence="1 2" key="1">
    <citation type="submission" date="2019-06" db="EMBL/GenBank/DDBJ databases">
        <title>Genomic Encyclopedia of Type Strains, Phase IV (KMG-V): Genome sequencing to study the core and pangenomes of soil and plant-associated prokaryotes.</title>
        <authorList>
            <person name="Whitman W."/>
        </authorList>
    </citation>
    <scope>NUCLEOTIDE SEQUENCE [LARGE SCALE GENOMIC DNA]</scope>
    <source>
        <strain evidence="1 2">BR 12005</strain>
    </source>
</reference>
<organism evidence="1 2">
    <name type="scientific">Nitrospirillum amazonense</name>
    <dbReference type="NCBI Taxonomy" id="28077"/>
    <lineage>
        <taxon>Bacteria</taxon>
        <taxon>Pseudomonadati</taxon>
        <taxon>Pseudomonadota</taxon>
        <taxon>Alphaproteobacteria</taxon>
        <taxon>Rhodospirillales</taxon>
        <taxon>Azospirillaceae</taxon>
        <taxon>Nitrospirillum</taxon>
    </lineage>
</organism>
<dbReference type="Gene3D" id="3.90.1720.70">
    <property type="match status" value="1"/>
</dbReference>
<dbReference type="EMBL" id="VITV01000001">
    <property type="protein sequence ID" value="TWB82706.1"/>
    <property type="molecule type" value="Genomic_DNA"/>
</dbReference>
<sequence length="172" mass="18658">MKANFNRMWAAFPDHATYPTLKDLYTWLGGAAANNINEPGFGPNGNTCASRMSVALNQSGVPILSSTAIAAGARTIGTADGSRIIYAVSDLRTYLRHTLGKPSLDNTSPFDDAFLNKQGIIAFSVNWSNATGHIALWNGSNYREPSHDNYAAYVDPVNTKVKTSKGEFWELP</sequence>
<dbReference type="Proteomes" id="UP000320516">
    <property type="component" value="Unassembled WGS sequence"/>
</dbReference>
<proteinExistence type="predicted"/>
<protein>
    <submittedName>
        <fullName evidence="1">Type VI secretion system (T6SS) effector Tae4 (Amidase)</fullName>
    </submittedName>
</protein>